<protein>
    <recommendedName>
        <fullName evidence="9">Major facilitator superfamily (MFS) profile domain-containing protein</fullName>
    </recommendedName>
</protein>
<dbReference type="InterPro" id="IPR001958">
    <property type="entry name" value="Tet-R_TetA/multi-R_MdtG-like"/>
</dbReference>
<dbReference type="AlphaFoldDB" id="A0A6J4HAN7"/>
<dbReference type="PANTHER" id="PTHR43414">
    <property type="entry name" value="MULTIDRUG RESISTANCE PROTEIN MDTG"/>
    <property type="match status" value="1"/>
</dbReference>
<keyword evidence="5 8" id="KW-1133">Transmembrane helix</keyword>
<evidence type="ECO:0000256" key="8">
    <source>
        <dbReference type="SAM" id="Phobius"/>
    </source>
</evidence>
<gene>
    <name evidence="10" type="ORF">AVDCRST_MAG77-513</name>
</gene>
<feature type="transmembrane region" description="Helical" evidence="8">
    <location>
        <begin position="334"/>
        <end position="354"/>
    </location>
</feature>
<evidence type="ECO:0000256" key="3">
    <source>
        <dbReference type="ARBA" id="ARBA00022475"/>
    </source>
</evidence>
<feature type="transmembrane region" description="Helical" evidence="8">
    <location>
        <begin position="361"/>
        <end position="383"/>
    </location>
</feature>
<organism evidence="10">
    <name type="scientific">uncultured Chloroflexota bacterium</name>
    <dbReference type="NCBI Taxonomy" id="166587"/>
    <lineage>
        <taxon>Bacteria</taxon>
        <taxon>Bacillati</taxon>
        <taxon>Chloroflexota</taxon>
        <taxon>environmental samples</taxon>
    </lineage>
</organism>
<feature type="domain" description="Major facilitator superfamily (MFS) profile" evidence="9">
    <location>
        <begin position="1"/>
        <end position="415"/>
    </location>
</feature>
<feature type="transmembrane region" description="Helical" evidence="8">
    <location>
        <begin position="97"/>
        <end position="114"/>
    </location>
</feature>
<dbReference type="PROSITE" id="PS50850">
    <property type="entry name" value="MFS"/>
    <property type="match status" value="1"/>
</dbReference>
<feature type="region of interest" description="Disordered" evidence="7">
    <location>
        <begin position="185"/>
        <end position="219"/>
    </location>
</feature>
<proteinExistence type="predicted"/>
<feature type="transmembrane region" description="Helical" evidence="8">
    <location>
        <begin position="33"/>
        <end position="60"/>
    </location>
</feature>
<evidence type="ECO:0000256" key="6">
    <source>
        <dbReference type="ARBA" id="ARBA00023136"/>
    </source>
</evidence>
<dbReference type="Pfam" id="PF07690">
    <property type="entry name" value="MFS_1"/>
    <property type="match status" value="1"/>
</dbReference>
<feature type="transmembrane region" description="Helical" evidence="8">
    <location>
        <begin position="126"/>
        <end position="147"/>
    </location>
</feature>
<keyword evidence="6 8" id="KW-0472">Membrane</keyword>
<evidence type="ECO:0000259" key="9">
    <source>
        <dbReference type="PROSITE" id="PS50850"/>
    </source>
</evidence>
<sequence length="425" mass="43712">MAAVVFIAFFGFNFVLPILPLYVRTLGSGDVGQAALVSGLMLAISPLLAAIFSPVWGLVADRYGRKRMVQRSLLVMVACTILMGFVAHLWQLFLLRAAIGVFGGFTAMAMAYMVTVTPPEKATSALGLLQASQVGGVIVGPLCAGLVADHWGIRASFFGGAIVVFCGFLVLTLLTPDDRAAAASRVAGDGPTGATANDRETVQAQPTSGPARTEKSGNPLRGLATLGTAARLPGFFAVMAVLFCAQVVDRSFGPVLPLYVAALGTPEERVASFAGLVVSLGAIGTAISATVTGRLGARLPLRWLLVVTLVAGVALCLPMALAQTPLQLLVERTLLGLFAGGTLTLGYSLANSLVPPERKGAAFGVLSSVTLLGSALSPLTMGALSAIDLRAVFVVDSVLYAIALLLALRIKPTRQPAVVAAVAGA</sequence>
<dbReference type="GO" id="GO:0005886">
    <property type="term" value="C:plasma membrane"/>
    <property type="evidence" value="ECO:0007669"/>
    <property type="project" value="UniProtKB-SubCell"/>
</dbReference>
<dbReference type="PRINTS" id="PR01035">
    <property type="entry name" value="TCRTETA"/>
</dbReference>
<keyword evidence="2" id="KW-0813">Transport</keyword>
<evidence type="ECO:0000256" key="1">
    <source>
        <dbReference type="ARBA" id="ARBA00004651"/>
    </source>
</evidence>
<feature type="transmembrane region" description="Helical" evidence="8">
    <location>
        <begin position="270"/>
        <end position="291"/>
    </location>
</feature>
<dbReference type="InterPro" id="IPR011701">
    <property type="entry name" value="MFS"/>
</dbReference>
<dbReference type="EMBL" id="CADCTC010000018">
    <property type="protein sequence ID" value="CAA9216960.1"/>
    <property type="molecule type" value="Genomic_DNA"/>
</dbReference>
<dbReference type="InterPro" id="IPR020846">
    <property type="entry name" value="MFS_dom"/>
</dbReference>
<feature type="transmembrane region" description="Helical" evidence="8">
    <location>
        <begin position="229"/>
        <end position="248"/>
    </location>
</feature>
<dbReference type="SUPFAM" id="SSF103473">
    <property type="entry name" value="MFS general substrate transporter"/>
    <property type="match status" value="1"/>
</dbReference>
<keyword evidence="3" id="KW-1003">Cell membrane</keyword>
<evidence type="ECO:0000256" key="5">
    <source>
        <dbReference type="ARBA" id="ARBA00022989"/>
    </source>
</evidence>
<keyword evidence="4 8" id="KW-0812">Transmembrane</keyword>
<feature type="transmembrane region" description="Helical" evidence="8">
    <location>
        <begin position="303"/>
        <end position="322"/>
    </location>
</feature>
<feature type="transmembrane region" description="Helical" evidence="8">
    <location>
        <begin position="153"/>
        <end position="175"/>
    </location>
</feature>
<feature type="transmembrane region" description="Helical" evidence="8">
    <location>
        <begin position="72"/>
        <end position="91"/>
    </location>
</feature>
<name>A0A6J4HAN7_9CHLR</name>
<evidence type="ECO:0000256" key="4">
    <source>
        <dbReference type="ARBA" id="ARBA00022692"/>
    </source>
</evidence>
<feature type="transmembrane region" description="Helical" evidence="8">
    <location>
        <begin position="389"/>
        <end position="408"/>
    </location>
</feature>
<evidence type="ECO:0000256" key="7">
    <source>
        <dbReference type="SAM" id="MobiDB-lite"/>
    </source>
</evidence>
<evidence type="ECO:0000313" key="10">
    <source>
        <dbReference type="EMBL" id="CAA9216960.1"/>
    </source>
</evidence>
<reference evidence="10" key="1">
    <citation type="submission" date="2020-02" db="EMBL/GenBank/DDBJ databases">
        <authorList>
            <person name="Meier V. D."/>
        </authorList>
    </citation>
    <scope>NUCLEOTIDE SEQUENCE</scope>
    <source>
        <strain evidence="10">AVDCRST_MAG77</strain>
    </source>
</reference>
<dbReference type="GO" id="GO:0022857">
    <property type="term" value="F:transmembrane transporter activity"/>
    <property type="evidence" value="ECO:0007669"/>
    <property type="project" value="InterPro"/>
</dbReference>
<dbReference type="InterPro" id="IPR036259">
    <property type="entry name" value="MFS_trans_sf"/>
</dbReference>
<dbReference type="Gene3D" id="1.20.1250.20">
    <property type="entry name" value="MFS general substrate transporter like domains"/>
    <property type="match status" value="2"/>
</dbReference>
<comment type="subcellular location">
    <subcellularLocation>
        <location evidence="1">Cell membrane</location>
        <topology evidence="1">Multi-pass membrane protein</topology>
    </subcellularLocation>
</comment>
<evidence type="ECO:0000256" key="2">
    <source>
        <dbReference type="ARBA" id="ARBA00022448"/>
    </source>
</evidence>
<dbReference type="PANTHER" id="PTHR43414:SF6">
    <property type="entry name" value="MULTIDRUG RESISTANCE PROTEIN MDTG"/>
    <property type="match status" value="1"/>
</dbReference>
<accession>A0A6J4HAN7</accession>